<dbReference type="AlphaFoldDB" id="A0A2J7TEL2"/>
<organism evidence="2 3">
    <name type="scientific">Methylocella silvestris</name>
    <dbReference type="NCBI Taxonomy" id="199596"/>
    <lineage>
        <taxon>Bacteria</taxon>
        <taxon>Pseudomonadati</taxon>
        <taxon>Pseudomonadota</taxon>
        <taxon>Alphaproteobacteria</taxon>
        <taxon>Hyphomicrobiales</taxon>
        <taxon>Beijerinckiaceae</taxon>
        <taxon>Methylocella</taxon>
    </lineage>
</organism>
<feature type="region of interest" description="Disordered" evidence="1">
    <location>
        <begin position="1"/>
        <end position="22"/>
    </location>
</feature>
<proteinExistence type="predicted"/>
<dbReference type="EMBL" id="PDZR01000018">
    <property type="protein sequence ID" value="PNG25206.1"/>
    <property type="molecule type" value="Genomic_DNA"/>
</dbReference>
<evidence type="ECO:0000313" key="2">
    <source>
        <dbReference type="EMBL" id="PNG25206.1"/>
    </source>
</evidence>
<accession>A0A2J7TEL2</accession>
<evidence type="ECO:0000256" key="1">
    <source>
        <dbReference type="SAM" id="MobiDB-lite"/>
    </source>
</evidence>
<sequence>MTASGQTHDRRRPRSGKPARIPGAVALPVKLQPRFGSPAHGDDAISSYLLGATRLPHGGAGGSQENIALIQKLPAQH</sequence>
<dbReference type="Proteomes" id="UP000236286">
    <property type="component" value="Unassembled WGS sequence"/>
</dbReference>
<comment type="caution">
    <text evidence="2">The sequence shown here is derived from an EMBL/GenBank/DDBJ whole genome shotgun (WGS) entry which is preliminary data.</text>
</comment>
<gene>
    <name evidence="2" type="ORF">CR492_14620</name>
</gene>
<evidence type="ECO:0000313" key="3">
    <source>
        <dbReference type="Proteomes" id="UP000236286"/>
    </source>
</evidence>
<reference evidence="2 3" key="1">
    <citation type="submission" date="2017-10" db="EMBL/GenBank/DDBJ databases">
        <title>Genome announcement of Methylocella silvestris TVC from permafrost.</title>
        <authorList>
            <person name="Wang J."/>
            <person name="Geng K."/>
            <person name="Ul-Haque F."/>
            <person name="Crombie A.T."/>
            <person name="Street L.E."/>
            <person name="Wookey P.A."/>
            <person name="Murrell J.C."/>
            <person name="Pratscher J."/>
        </authorList>
    </citation>
    <scope>NUCLEOTIDE SEQUENCE [LARGE SCALE GENOMIC DNA]</scope>
    <source>
        <strain evidence="2 3">TVC</strain>
    </source>
</reference>
<name>A0A2J7TEL2_METSI</name>
<protein>
    <submittedName>
        <fullName evidence="2">Uncharacterized protein</fullName>
    </submittedName>
</protein>